<organism evidence="3 4">
    <name type="scientific">Sipha flava</name>
    <name type="common">yellow sugarcane aphid</name>
    <dbReference type="NCBI Taxonomy" id="143950"/>
    <lineage>
        <taxon>Eukaryota</taxon>
        <taxon>Metazoa</taxon>
        <taxon>Ecdysozoa</taxon>
        <taxon>Arthropoda</taxon>
        <taxon>Hexapoda</taxon>
        <taxon>Insecta</taxon>
        <taxon>Pterygota</taxon>
        <taxon>Neoptera</taxon>
        <taxon>Paraneoptera</taxon>
        <taxon>Hemiptera</taxon>
        <taxon>Sternorrhyncha</taxon>
        <taxon>Aphidomorpha</taxon>
        <taxon>Aphidoidea</taxon>
        <taxon>Aphididae</taxon>
        <taxon>Sipha</taxon>
    </lineage>
</organism>
<dbReference type="OrthoDB" id="7605699at2759"/>
<feature type="region of interest" description="Disordered" evidence="1">
    <location>
        <begin position="238"/>
        <end position="482"/>
    </location>
</feature>
<dbReference type="InterPro" id="IPR055264">
    <property type="entry name" value="BOD1/SHG1_dom"/>
</dbReference>
<dbReference type="PANTHER" id="PTHR31532:SF10">
    <property type="entry name" value="BIORIENTATION OF CHROMOSOMES IN CELL DIVISION PROTEIN 1-LIKE 1"/>
    <property type="match status" value="1"/>
</dbReference>
<feature type="compositionally biased region" description="Basic residues" evidence="1">
    <location>
        <begin position="445"/>
        <end position="457"/>
    </location>
</feature>
<evidence type="ECO:0000313" key="4">
    <source>
        <dbReference type="RefSeq" id="XP_025416110.1"/>
    </source>
</evidence>
<keyword evidence="3" id="KW-1185">Reference proteome</keyword>
<dbReference type="PANTHER" id="PTHR31532">
    <property type="entry name" value="BIORIENTATION OF CHROMOSOMES IN CELL DIVISION 1 FAMILY MEMBER"/>
    <property type="match status" value="1"/>
</dbReference>
<feature type="compositionally biased region" description="Low complexity" evidence="1">
    <location>
        <begin position="270"/>
        <end position="283"/>
    </location>
</feature>
<dbReference type="RefSeq" id="XP_025416110.1">
    <property type="nucleotide sequence ID" value="XM_025560325.1"/>
</dbReference>
<evidence type="ECO:0000259" key="2">
    <source>
        <dbReference type="Pfam" id="PF05205"/>
    </source>
</evidence>
<evidence type="ECO:0000313" key="3">
    <source>
        <dbReference type="Proteomes" id="UP000694846"/>
    </source>
</evidence>
<dbReference type="AlphaFoldDB" id="A0A8B8G0E3"/>
<evidence type="ECO:0000256" key="1">
    <source>
        <dbReference type="SAM" id="MobiDB-lite"/>
    </source>
</evidence>
<dbReference type="GO" id="GO:0031297">
    <property type="term" value="P:replication fork processing"/>
    <property type="evidence" value="ECO:0007669"/>
    <property type="project" value="TreeGrafter"/>
</dbReference>
<gene>
    <name evidence="4" type="primary">LOC112687573</name>
</gene>
<name>A0A8B8G0E3_9HEMI</name>
<feature type="compositionally biased region" description="Basic and acidic residues" evidence="1">
    <location>
        <begin position="340"/>
        <end position="372"/>
    </location>
</feature>
<feature type="compositionally biased region" description="Low complexity" evidence="1">
    <location>
        <begin position="435"/>
        <end position="444"/>
    </location>
</feature>
<feature type="compositionally biased region" description="Basic residues" evidence="1">
    <location>
        <begin position="321"/>
        <end position="339"/>
    </location>
</feature>
<feature type="compositionally biased region" description="Basic and acidic residues" evidence="1">
    <location>
        <begin position="258"/>
        <end position="267"/>
    </location>
</feature>
<accession>A0A8B8G0E3</accession>
<feature type="domain" description="BOD1/SHG1" evidence="2">
    <location>
        <begin position="17"/>
        <end position="115"/>
    </location>
</feature>
<dbReference type="Proteomes" id="UP000694846">
    <property type="component" value="Unplaced"/>
</dbReference>
<reference evidence="4" key="1">
    <citation type="submission" date="2025-08" db="UniProtKB">
        <authorList>
            <consortium name="RefSeq"/>
        </authorList>
    </citation>
    <scope>IDENTIFICATION</scope>
    <source>
        <tissue evidence="4">Whole body</tissue>
    </source>
</reference>
<sequence>MDPKNNLMGVDDTVFMLLEKLKSNGTFDEFRRYCVTDIDAKPTFLNLKQRIESNVIKFLSKIKYTPELNKNIVRERLKKHLFDGREAHDIEEGTDRILNQVLAPRMVNVFEPKIEIAVNEYLGIKNEDPLTEVNGLKESNTNPKNISDVEKNIISDTKIDLISDTENVDNIDETSPEFEPLSVLDNENSNDESISGMSDLVSVGSPIQLVPKENHDNTSNGFENDKNILEKPQHIDKNGIINHKNTKPDNIKISTNIEKLKTNDTKPKSKNSFSSKHSSNQEKSSTHKSKNRNSNSHRSTSQEKNDIKKSNSNHSKDRKNSNHRHHSDSKDKKHRHDKKSNHSERDKTPKRDRKNSRSDKKEKSSSLCKEPKSLNGNRSDDESNAGGSSKQKSNVHKNKSSTSDKSKSSSSHHKSSRKDNGSKDVVDKSKDKSSISKTSYNSSHKINRTHSKKRKHSLNNDDKLSESNPSIQEKKPKWSDFMTNDEQDAANVLLSMSEISYENSHSEVITENILFIGNPSFTDNTLKTTSNTSENILENQENLIQTNNVEFSDNNDIEENFHSQSSDIKTPQSLQSIDNVNEKCVLPINQSISEKEYSADAESCTLLSCKDDAPQKTSFENIKITSEPNEQIKLEVPKLKLKLLPNQINLLNHEKRKKHHKNHKSKVKKLKQDSSNEVGISIIDTAPTTINCKQNTLEPICDIDLKLNDNVISAPNQGTFSLPKENEINNAQPLENNESLNTFKGFTQSDAVPCKNYEQLKHLVIALKKSLSNENIKSIIDTDGFKGFTDEELRPCKNRDLVNLQIIKLKEEIGFPGFSEEEILMSSGHQFIKQQLELSKKQNYINGEESSMTCDGNEIKNQRTFKEVMSIIYESNNDGNSTTKKIYTKPVTIEKKKCSVVNNNNHDITASNDWVVKQEMKYKLLPVKVKLERLMEYRYNDTKHMSNSPQVS</sequence>
<protein>
    <submittedName>
        <fullName evidence="4">Biorientation of chromosomes in cell division protein 1-like 1</fullName>
    </submittedName>
</protein>
<proteinExistence type="predicted"/>
<feature type="compositionally biased region" description="Basic and acidic residues" evidence="1">
    <location>
        <begin position="417"/>
        <end position="434"/>
    </location>
</feature>
<dbReference type="GO" id="GO:0048188">
    <property type="term" value="C:Set1C/COMPASS complex"/>
    <property type="evidence" value="ECO:0007669"/>
    <property type="project" value="TreeGrafter"/>
</dbReference>
<feature type="compositionally biased region" description="Basic and acidic residues" evidence="1">
    <location>
        <begin position="300"/>
        <end position="320"/>
    </location>
</feature>
<dbReference type="Pfam" id="PF05205">
    <property type="entry name" value="COMPASS-Shg1"/>
    <property type="match status" value="1"/>
</dbReference>
<dbReference type="GeneID" id="112687573"/>